<evidence type="ECO:0000256" key="3">
    <source>
        <dbReference type="ARBA" id="ARBA00022989"/>
    </source>
</evidence>
<proteinExistence type="predicted"/>
<feature type="transmembrane region" description="Helical" evidence="5">
    <location>
        <begin position="30"/>
        <end position="47"/>
    </location>
</feature>
<keyword evidence="4 5" id="KW-0472">Membrane</keyword>
<dbReference type="Proteomes" id="UP000279384">
    <property type="component" value="Unassembled WGS sequence"/>
</dbReference>
<evidence type="ECO:0000256" key="1">
    <source>
        <dbReference type="ARBA" id="ARBA00004141"/>
    </source>
</evidence>
<dbReference type="InterPro" id="IPR052719">
    <property type="entry name" value="CvpA-like"/>
</dbReference>
<feature type="transmembrane region" description="Helical" evidence="5">
    <location>
        <begin position="100"/>
        <end position="123"/>
    </location>
</feature>
<evidence type="ECO:0000256" key="2">
    <source>
        <dbReference type="ARBA" id="ARBA00022692"/>
    </source>
</evidence>
<evidence type="ECO:0000313" key="6">
    <source>
        <dbReference type="EMBL" id="RKQ57168.1"/>
    </source>
</evidence>
<evidence type="ECO:0000313" key="7">
    <source>
        <dbReference type="Proteomes" id="UP000279384"/>
    </source>
</evidence>
<evidence type="ECO:0000256" key="5">
    <source>
        <dbReference type="SAM" id="Phobius"/>
    </source>
</evidence>
<dbReference type="RefSeq" id="WP_245961145.1">
    <property type="nucleotide sequence ID" value="NZ_RBID01000016.1"/>
</dbReference>
<protein>
    <submittedName>
        <fullName evidence="6">Membrane protein required for colicin V production</fullName>
    </submittedName>
</protein>
<dbReference type="PANTHER" id="PTHR36926:SF1">
    <property type="entry name" value="COLICIN V PRODUCTION PROTEIN"/>
    <property type="match status" value="1"/>
</dbReference>
<evidence type="ECO:0000256" key="4">
    <source>
        <dbReference type="ARBA" id="ARBA00023136"/>
    </source>
</evidence>
<reference evidence="6 7" key="1">
    <citation type="submission" date="2018-10" db="EMBL/GenBank/DDBJ databases">
        <title>Genomic Encyclopedia of Type Strains, Phase IV (KMG-IV): sequencing the most valuable type-strain genomes for metagenomic binning, comparative biology and taxonomic classification.</title>
        <authorList>
            <person name="Goeker M."/>
        </authorList>
    </citation>
    <scope>NUCLEOTIDE SEQUENCE [LARGE SCALE GENOMIC DNA]</scope>
    <source>
        <strain evidence="6 7">DSM 3303</strain>
    </source>
</reference>
<keyword evidence="3 5" id="KW-1133">Transmembrane helix</keyword>
<dbReference type="PANTHER" id="PTHR36926">
    <property type="entry name" value="COLICIN V PRODUCTION PROTEIN"/>
    <property type="match status" value="1"/>
</dbReference>
<dbReference type="GO" id="GO:0016020">
    <property type="term" value="C:membrane"/>
    <property type="evidence" value="ECO:0007669"/>
    <property type="project" value="UniProtKB-SubCell"/>
</dbReference>
<name>A0A495B853_VOGIN</name>
<comment type="caution">
    <text evidence="6">The sequence shown here is derived from an EMBL/GenBank/DDBJ whole genome shotgun (WGS) entry which is preliminary data.</text>
</comment>
<sequence length="163" mass="17580">MMLTALDWLILAIILGSMAVALFRGLAAELLSLCSWLLAFWVARSFAPDLAGFMPLGGQGIQLIAAFIVLLLLTWLATALFRVTLTALIDAVGLGGVNRFLGVVFGLARGLLLVTVLVMLGGMSTMPQQSFWHDALLVQPFETVAMAARPWLPDTLAHAVHFF</sequence>
<keyword evidence="2 5" id="KW-0812">Transmembrane</keyword>
<dbReference type="AlphaFoldDB" id="A0A495B853"/>
<gene>
    <name evidence="6" type="ORF">C8E02_2627</name>
</gene>
<dbReference type="GO" id="GO:0009403">
    <property type="term" value="P:toxin biosynthetic process"/>
    <property type="evidence" value="ECO:0007669"/>
    <property type="project" value="InterPro"/>
</dbReference>
<dbReference type="InterPro" id="IPR003825">
    <property type="entry name" value="Colicin-V_CvpA"/>
</dbReference>
<dbReference type="Pfam" id="PF02674">
    <property type="entry name" value="Colicin_V"/>
    <property type="match status" value="1"/>
</dbReference>
<organism evidence="6 7">
    <name type="scientific">Vogesella indigofera</name>
    <name type="common">Pseudomonas indigofera</name>
    <dbReference type="NCBI Taxonomy" id="45465"/>
    <lineage>
        <taxon>Bacteria</taxon>
        <taxon>Pseudomonadati</taxon>
        <taxon>Pseudomonadota</taxon>
        <taxon>Betaproteobacteria</taxon>
        <taxon>Neisseriales</taxon>
        <taxon>Chromobacteriaceae</taxon>
        <taxon>Vogesella</taxon>
    </lineage>
</organism>
<comment type="subcellular location">
    <subcellularLocation>
        <location evidence="1">Membrane</location>
        <topology evidence="1">Multi-pass membrane protein</topology>
    </subcellularLocation>
</comment>
<feature type="transmembrane region" description="Helical" evidence="5">
    <location>
        <begin position="59"/>
        <end position="88"/>
    </location>
</feature>
<dbReference type="EMBL" id="RBID01000016">
    <property type="protein sequence ID" value="RKQ57168.1"/>
    <property type="molecule type" value="Genomic_DNA"/>
</dbReference>
<accession>A0A495B853</accession>